<keyword evidence="4 6" id="KW-0067">ATP-binding</keyword>
<dbReference type="Pfam" id="PF00005">
    <property type="entry name" value="ABC_tran"/>
    <property type="match status" value="1"/>
</dbReference>
<dbReference type="PROSITE" id="PS50893">
    <property type="entry name" value="ABC_TRANSPORTER_2"/>
    <property type="match status" value="1"/>
</dbReference>
<dbReference type="SMART" id="SM00382">
    <property type="entry name" value="AAA"/>
    <property type="match status" value="1"/>
</dbReference>
<reference evidence="6" key="1">
    <citation type="submission" date="2020-10" db="EMBL/GenBank/DDBJ databases">
        <authorList>
            <person name="Gilroy R."/>
        </authorList>
    </citation>
    <scope>NUCLEOTIDE SEQUENCE</scope>
    <source>
        <strain evidence="6">ChiHjej12B11-29160</strain>
    </source>
</reference>
<dbReference type="GO" id="GO:0055085">
    <property type="term" value="P:transmembrane transport"/>
    <property type="evidence" value="ECO:0007669"/>
    <property type="project" value="UniProtKB-ARBA"/>
</dbReference>
<dbReference type="PANTHER" id="PTHR43776:SF7">
    <property type="entry name" value="D,D-DIPEPTIDE TRANSPORT ATP-BINDING PROTEIN DDPF-RELATED"/>
    <property type="match status" value="1"/>
</dbReference>
<sequence length="320" mass="34731">MSAEHLVELHDVYKLFAIKGAGKGNAVHAVDGVSFNINPGETVGLVGESGSGKTTLAKLLLGLTPMTSGSILIDGVEVTPHNRREYQGKMGAVFQDPASSLNPRWTVRQVLRRPLVVNHIADADALIEETCEKVGLGKELLDRRPQELSGGQQQRVSVARAVMLKPSLLVLDEPTSALDVSVQAQTLNVLLDLQESEGLAYLFITHNLSVVRYMADRICVMYGGKVMEVGDTEQIVSEGAHPYTRGLVSSVPPLHPSERSRERHTMKGDVPSLVNVDAGCRFASRCPYAEEACRVANPEAVEVAPGHLVYCRRVKELHLA</sequence>
<proteinExistence type="inferred from homology"/>
<gene>
    <name evidence="6" type="ORF">IAD17_00110</name>
</gene>
<evidence type="ECO:0000313" key="7">
    <source>
        <dbReference type="Proteomes" id="UP000824078"/>
    </source>
</evidence>
<evidence type="ECO:0000313" key="6">
    <source>
        <dbReference type="EMBL" id="HIU23324.1"/>
    </source>
</evidence>
<protein>
    <submittedName>
        <fullName evidence="6">ABC transporter ATP-binding protein</fullName>
    </submittedName>
</protein>
<accession>A0A9D1HVU1</accession>
<dbReference type="SUPFAM" id="SSF52540">
    <property type="entry name" value="P-loop containing nucleoside triphosphate hydrolases"/>
    <property type="match status" value="1"/>
</dbReference>
<name>A0A9D1HVU1_9ACTN</name>
<dbReference type="Gene3D" id="3.40.50.300">
    <property type="entry name" value="P-loop containing nucleotide triphosphate hydrolases"/>
    <property type="match status" value="1"/>
</dbReference>
<dbReference type="PANTHER" id="PTHR43776">
    <property type="entry name" value="TRANSPORT ATP-BINDING PROTEIN"/>
    <property type="match status" value="1"/>
</dbReference>
<evidence type="ECO:0000256" key="4">
    <source>
        <dbReference type="ARBA" id="ARBA00022840"/>
    </source>
</evidence>
<dbReference type="Pfam" id="PF08352">
    <property type="entry name" value="oligo_HPY"/>
    <property type="match status" value="1"/>
</dbReference>
<evidence type="ECO:0000256" key="1">
    <source>
        <dbReference type="ARBA" id="ARBA00005417"/>
    </source>
</evidence>
<evidence type="ECO:0000256" key="2">
    <source>
        <dbReference type="ARBA" id="ARBA00022448"/>
    </source>
</evidence>
<dbReference type="GO" id="GO:0005524">
    <property type="term" value="F:ATP binding"/>
    <property type="evidence" value="ECO:0007669"/>
    <property type="project" value="UniProtKB-KW"/>
</dbReference>
<feature type="domain" description="ABC transporter" evidence="5">
    <location>
        <begin position="7"/>
        <end position="248"/>
    </location>
</feature>
<dbReference type="InterPro" id="IPR003439">
    <property type="entry name" value="ABC_transporter-like_ATP-bd"/>
</dbReference>
<dbReference type="Proteomes" id="UP000824078">
    <property type="component" value="Unassembled WGS sequence"/>
</dbReference>
<comment type="caution">
    <text evidence="6">The sequence shown here is derived from an EMBL/GenBank/DDBJ whole genome shotgun (WGS) entry which is preliminary data.</text>
</comment>
<dbReference type="CDD" id="cd03257">
    <property type="entry name" value="ABC_NikE_OppD_transporters"/>
    <property type="match status" value="1"/>
</dbReference>
<comment type="similarity">
    <text evidence="1">Belongs to the ABC transporter superfamily.</text>
</comment>
<dbReference type="GO" id="GO:0016887">
    <property type="term" value="F:ATP hydrolysis activity"/>
    <property type="evidence" value="ECO:0007669"/>
    <property type="project" value="InterPro"/>
</dbReference>
<dbReference type="PROSITE" id="PS00211">
    <property type="entry name" value="ABC_TRANSPORTER_1"/>
    <property type="match status" value="1"/>
</dbReference>
<dbReference type="InterPro" id="IPR013563">
    <property type="entry name" value="Oligopep_ABC_C"/>
</dbReference>
<evidence type="ECO:0000256" key="3">
    <source>
        <dbReference type="ARBA" id="ARBA00022741"/>
    </source>
</evidence>
<dbReference type="GO" id="GO:0015833">
    <property type="term" value="P:peptide transport"/>
    <property type="evidence" value="ECO:0007669"/>
    <property type="project" value="InterPro"/>
</dbReference>
<keyword evidence="3" id="KW-0547">Nucleotide-binding</keyword>
<dbReference type="InterPro" id="IPR027417">
    <property type="entry name" value="P-loop_NTPase"/>
</dbReference>
<dbReference type="NCBIfam" id="TIGR01727">
    <property type="entry name" value="oligo_HPY"/>
    <property type="match status" value="1"/>
</dbReference>
<dbReference type="AlphaFoldDB" id="A0A9D1HVU1"/>
<reference evidence="6" key="2">
    <citation type="journal article" date="2021" name="PeerJ">
        <title>Extensive microbial diversity within the chicken gut microbiome revealed by metagenomics and culture.</title>
        <authorList>
            <person name="Gilroy R."/>
            <person name="Ravi A."/>
            <person name="Getino M."/>
            <person name="Pursley I."/>
            <person name="Horton D.L."/>
            <person name="Alikhan N.F."/>
            <person name="Baker D."/>
            <person name="Gharbi K."/>
            <person name="Hall N."/>
            <person name="Watson M."/>
            <person name="Adriaenssens E.M."/>
            <person name="Foster-Nyarko E."/>
            <person name="Jarju S."/>
            <person name="Secka A."/>
            <person name="Antonio M."/>
            <person name="Oren A."/>
            <person name="Chaudhuri R.R."/>
            <person name="La Ragione R."/>
            <person name="Hildebrand F."/>
            <person name="Pallen M.J."/>
        </authorList>
    </citation>
    <scope>NUCLEOTIDE SEQUENCE</scope>
    <source>
        <strain evidence="6">ChiHjej12B11-29160</strain>
    </source>
</reference>
<dbReference type="InterPro" id="IPR003593">
    <property type="entry name" value="AAA+_ATPase"/>
</dbReference>
<dbReference type="EMBL" id="DVMQ01000001">
    <property type="protein sequence ID" value="HIU23324.1"/>
    <property type="molecule type" value="Genomic_DNA"/>
</dbReference>
<keyword evidence="2" id="KW-0813">Transport</keyword>
<dbReference type="InterPro" id="IPR017871">
    <property type="entry name" value="ABC_transporter-like_CS"/>
</dbReference>
<dbReference type="InterPro" id="IPR050319">
    <property type="entry name" value="ABC_transp_ATP-bind"/>
</dbReference>
<organism evidence="6 7">
    <name type="scientific">Candidatus Coprovicinus avistercoris</name>
    <dbReference type="NCBI Taxonomy" id="2840754"/>
    <lineage>
        <taxon>Bacteria</taxon>
        <taxon>Bacillati</taxon>
        <taxon>Actinomycetota</taxon>
        <taxon>Coriobacteriia</taxon>
        <taxon>Coriobacteriales</taxon>
        <taxon>Coriobacteriaceae</taxon>
        <taxon>Coriobacteriaceae incertae sedis</taxon>
        <taxon>Candidatus Coprovicinus</taxon>
    </lineage>
</organism>
<evidence type="ECO:0000259" key="5">
    <source>
        <dbReference type="PROSITE" id="PS50893"/>
    </source>
</evidence>